<feature type="compositionally biased region" description="Basic and acidic residues" evidence="1">
    <location>
        <begin position="162"/>
        <end position="188"/>
    </location>
</feature>
<evidence type="ECO:0000313" key="2">
    <source>
        <dbReference type="EMBL" id="KAF0307100.1"/>
    </source>
</evidence>
<dbReference type="Proteomes" id="UP000440578">
    <property type="component" value="Unassembled WGS sequence"/>
</dbReference>
<keyword evidence="3" id="KW-1185">Reference proteome</keyword>
<organism evidence="2 3">
    <name type="scientific">Amphibalanus amphitrite</name>
    <name type="common">Striped barnacle</name>
    <name type="synonym">Balanus amphitrite</name>
    <dbReference type="NCBI Taxonomy" id="1232801"/>
    <lineage>
        <taxon>Eukaryota</taxon>
        <taxon>Metazoa</taxon>
        <taxon>Ecdysozoa</taxon>
        <taxon>Arthropoda</taxon>
        <taxon>Crustacea</taxon>
        <taxon>Multicrustacea</taxon>
        <taxon>Cirripedia</taxon>
        <taxon>Thoracica</taxon>
        <taxon>Thoracicalcarea</taxon>
        <taxon>Balanomorpha</taxon>
        <taxon>Balanoidea</taxon>
        <taxon>Balanidae</taxon>
        <taxon>Amphibalaninae</taxon>
        <taxon>Amphibalanus</taxon>
    </lineage>
</organism>
<feature type="region of interest" description="Disordered" evidence="1">
    <location>
        <begin position="161"/>
        <end position="466"/>
    </location>
</feature>
<feature type="compositionally biased region" description="Basic and acidic residues" evidence="1">
    <location>
        <begin position="372"/>
        <end position="422"/>
    </location>
</feature>
<dbReference type="EMBL" id="VIIS01000604">
    <property type="protein sequence ID" value="KAF0307100.1"/>
    <property type="molecule type" value="Genomic_DNA"/>
</dbReference>
<evidence type="ECO:0000256" key="1">
    <source>
        <dbReference type="SAM" id="MobiDB-lite"/>
    </source>
</evidence>
<protein>
    <submittedName>
        <fullName evidence="2">Uncharacterized protein</fullName>
    </submittedName>
</protein>
<feature type="compositionally biased region" description="Low complexity" evidence="1">
    <location>
        <begin position="425"/>
        <end position="447"/>
    </location>
</feature>
<gene>
    <name evidence="2" type="ORF">FJT64_021515</name>
</gene>
<evidence type="ECO:0000313" key="3">
    <source>
        <dbReference type="Proteomes" id="UP000440578"/>
    </source>
</evidence>
<proteinExistence type="predicted"/>
<name>A0A6A4WTZ3_AMPAM</name>
<feature type="compositionally biased region" description="Polar residues" evidence="1">
    <location>
        <begin position="452"/>
        <end position="466"/>
    </location>
</feature>
<comment type="caution">
    <text evidence="2">The sequence shown here is derived from an EMBL/GenBank/DDBJ whole genome shotgun (WGS) entry which is preliminary data.</text>
</comment>
<accession>A0A6A4WTZ3</accession>
<reference evidence="2 3" key="1">
    <citation type="submission" date="2019-07" db="EMBL/GenBank/DDBJ databases">
        <title>Draft genome assembly of a fouling barnacle, Amphibalanus amphitrite (Darwin, 1854): The first reference genome for Thecostraca.</title>
        <authorList>
            <person name="Kim W."/>
        </authorList>
    </citation>
    <scope>NUCLEOTIDE SEQUENCE [LARGE SCALE GENOMIC DNA]</scope>
    <source>
        <strain evidence="2">SNU_AA5</strain>
        <tissue evidence="2">Soma without cirri and trophi</tissue>
    </source>
</reference>
<sequence>MPALYSPTYAARCAPLVTFNPVFSPSPVEMAGPDRLYPGRRGYLPDADSDVSTVTFERELLQRSGSFDALSADDTDLEVAVSQLRLHRAGRGSDRRHEEAAQLRERARPFSYLEPLGATEYPRRERHEHRSGRHERLDWPVLRTHGRRLDAEYPKYAAYDGEEQRERWQRRQQRHEYRDWQELLERQERPRRHGRRELRESEPPARPAHAGRDSDTSAYDIPPRVLRPTKPLTASGWREEAPPPENIYETPRQAEPSPPTRRSPSPVYADVQQRRAGVRASGEARSAAPGVRAPPERGRPTEPPPPPPQQEQESEYLTILAHSETSAEEAPAAICQESETSSGEEEGREDTTDGTPGREALRDGSELWAGNEVRRLPPERRCRAAETASGERPRRDGERHRRDGERPRRDGSETRGEREARSGRRALLGARSRLLSSLRAGRSRSAGPVPASSRTRQASPQFLTDL</sequence>
<dbReference type="AlphaFoldDB" id="A0A6A4WTZ3"/>